<accession>A0A1G5R554</accession>
<proteinExistence type="predicted"/>
<evidence type="ECO:0000313" key="2">
    <source>
        <dbReference type="Proteomes" id="UP000198767"/>
    </source>
</evidence>
<protein>
    <recommendedName>
        <fullName evidence="3">PLD-like domain-containing protein</fullName>
    </recommendedName>
</protein>
<dbReference type="SUPFAM" id="SSF56024">
    <property type="entry name" value="Phospholipase D/nuclease"/>
    <property type="match status" value="1"/>
</dbReference>
<dbReference type="Proteomes" id="UP000198767">
    <property type="component" value="Unassembled WGS sequence"/>
</dbReference>
<gene>
    <name evidence="1" type="ORF">SAMN04488118_10816</name>
</gene>
<reference evidence="1 2" key="1">
    <citation type="submission" date="2016-10" db="EMBL/GenBank/DDBJ databases">
        <authorList>
            <person name="de Groot N.N."/>
        </authorList>
    </citation>
    <scope>NUCLEOTIDE SEQUENCE [LARGE SCALE GENOMIC DNA]</scope>
    <source>
        <strain evidence="1 2">U95</strain>
    </source>
</reference>
<dbReference type="OrthoDB" id="1467909at2"/>
<dbReference type="EMBL" id="FMWG01000008">
    <property type="protein sequence ID" value="SCZ68551.1"/>
    <property type="molecule type" value="Genomic_DNA"/>
</dbReference>
<evidence type="ECO:0000313" key="1">
    <source>
        <dbReference type="EMBL" id="SCZ68551.1"/>
    </source>
</evidence>
<dbReference type="AlphaFoldDB" id="A0A1G5R554"/>
<name>A0A1G5R554_9RHOB</name>
<organism evidence="1 2">
    <name type="scientific">Epibacterium ulvae</name>
    <dbReference type="NCBI Taxonomy" id="1156985"/>
    <lineage>
        <taxon>Bacteria</taxon>
        <taxon>Pseudomonadati</taxon>
        <taxon>Pseudomonadota</taxon>
        <taxon>Alphaproteobacteria</taxon>
        <taxon>Rhodobacterales</taxon>
        <taxon>Roseobacteraceae</taxon>
        <taxon>Epibacterium</taxon>
    </lineage>
</organism>
<keyword evidence="2" id="KW-1185">Reference proteome</keyword>
<dbReference type="NCBIfam" id="NF040700">
    <property type="entry name" value="VPA1262_N_dom"/>
    <property type="match status" value="1"/>
</dbReference>
<evidence type="ECO:0008006" key="3">
    <source>
        <dbReference type="Google" id="ProtNLM"/>
    </source>
</evidence>
<sequence length="507" mass="55940">MAPVDFPFEHAIVRFSCLQPKGAQVPHLVFASVEMLPRGRALPDETPLDDKGFPPSLSTKAGRLMFRRVALSAQAALDWYRRLNTLPDATGPHIGRALCHGPLADEPSWSDDIWPALVVPIPPSVFPGPAEDDRIDPFSGKNREAVRVHRRLSVGDPAVDALRDLAEEKKQKAFEWLRLRIWVDFTLYPEMLGSAVLIAPDPELRNLATRLDRDAAGVETIVAEPDWRVAPAKPLELVVREQRHGGLSLAKTFSLQGDDPVRIPRRSPVREIAWDVVHPDRGVIAAMPMTGFGRSTHSQSHVMGRKITIEGKDGRGKKAPSSSRVVQEVASVETVQVGTPLTPIGRLNEGAQLRRLRRAQASEFWLDDPTQARDVIHGILSKARNVITLVDPYADGLDLADYGAFSTGAKVRMLTAEQSTTGRAFVALPQGITALRELGRRVTVRRMPQNALHDRFLVVDRAVWSLGASLNGVGQQATMLVRLREARPVCKRLMQLWLKAAPIEGAK</sequence>
<dbReference type="RefSeq" id="WP_139163210.1">
    <property type="nucleotide sequence ID" value="NZ_FMWG01000008.1"/>
</dbReference>